<name>A0ABQ6R1G6_9BACT</name>
<dbReference type="EMBL" id="BTTX01000007">
    <property type="protein sequence ID" value="GMU10149.1"/>
    <property type="molecule type" value="Genomic_DNA"/>
</dbReference>
<proteinExistence type="predicted"/>
<accession>A0ABQ6R1G6</accession>
<evidence type="ECO:0008006" key="3">
    <source>
        <dbReference type="Google" id="ProtNLM"/>
    </source>
</evidence>
<protein>
    <recommendedName>
        <fullName evidence="3">Carboxypeptidase regulatory-like domain-containing protein</fullName>
    </recommendedName>
</protein>
<sequence>MRSSWALAALVLVGIGLAGVYSFRPSPSKPAPPNAPEVIPDYFAEQTSDCGVDLLNLAPSEAGPFKRVLAVGANRPHERLRRNVWEQGRYQVRGRFTGKVREFQECASFPEFEVLDFKPWGPVQRCASPGALDADMLMYTGDLPEDRYAPEDFLGGPWPPSIDDGSCRRVAACALDKRRADSRGSPEDVIDGEENPSLDGRFCHPTITCEPGERRVDACTGVIWCCRLLPVDEPPGH</sequence>
<evidence type="ECO:0000313" key="2">
    <source>
        <dbReference type="Proteomes" id="UP001342631"/>
    </source>
</evidence>
<dbReference type="RefSeq" id="WP_338281197.1">
    <property type="nucleotide sequence ID" value="NZ_BTTX01000007.1"/>
</dbReference>
<dbReference type="Proteomes" id="UP001342631">
    <property type="component" value="Unassembled WGS sequence"/>
</dbReference>
<organism evidence="1 2">
    <name type="scientific">Corallococcus caeni</name>
    <dbReference type="NCBI Taxonomy" id="3082388"/>
    <lineage>
        <taxon>Bacteria</taxon>
        <taxon>Pseudomonadati</taxon>
        <taxon>Myxococcota</taxon>
        <taxon>Myxococcia</taxon>
        <taxon>Myxococcales</taxon>
        <taxon>Cystobacterineae</taxon>
        <taxon>Myxococcaceae</taxon>
        <taxon>Corallococcus</taxon>
    </lineage>
</organism>
<gene>
    <name evidence="1" type="ORF">ASNO1_64030</name>
</gene>
<comment type="caution">
    <text evidence="1">The sequence shown here is derived from an EMBL/GenBank/DDBJ whole genome shotgun (WGS) entry which is preliminary data.</text>
</comment>
<keyword evidence="2" id="KW-1185">Reference proteome</keyword>
<reference evidence="1 2" key="1">
    <citation type="journal article" date="2024" name="Arch. Microbiol.">
        <title>Corallococcus caeni sp. nov., a novel myxobacterium isolated from activated sludge.</title>
        <authorList>
            <person name="Tomita S."/>
            <person name="Nakai R."/>
            <person name="Kuroda K."/>
            <person name="Kurashita H."/>
            <person name="Hatamoto M."/>
            <person name="Yamaguchi T."/>
            <person name="Narihiro T."/>
        </authorList>
    </citation>
    <scope>NUCLEOTIDE SEQUENCE [LARGE SCALE GENOMIC DNA]</scope>
    <source>
        <strain evidence="1 2">NO1</strain>
    </source>
</reference>
<evidence type="ECO:0000313" key="1">
    <source>
        <dbReference type="EMBL" id="GMU10149.1"/>
    </source>
</evidence>